<dbReference type="EMBL" id="KN847493">
    <property type="protein sequence ID" value="KIW19238.1"/>
    <property type="molecule type" value="Genomic_DNA"/>
</dbReference>
<evidence type="ECO:0000256" key="1">
    <source>
        <dbReference type="SAM" id="MobiDB-lite"/>
    </source>
</evidence>
<protein>
    <submittedName>
        <fullName evidence="2">Uncharacterized protein</fullName>
    </submittedName>
</protein>
<feature type="region of interest" description="Disordered" evidence="1">
    <location>
        <begin position="100"/>
        <end position="127"/>
    </location>
</feature>
<dbReference type="GeneID" id="27330615"/>
<dbReference type="VEuPathDB" id="FungiDB:PV08_03532"/>
<organism evidence="2 3">
    <name type="scientific">Exophiala spinifera</name>
    <dbReference type="NCBI Taxonomy" id="91928"/>
    <lineage>
        <taxon>Eukaryota</taxon>
        <taxon>Fungi</taxon>
        <taxon>Dikarya</taxon>
        <taxon>Ascomycota</taxon>
        <taxon>Pezizomycotina</taxon>
        <taxon>Eurotiomycetes</taxon>
        <taxon>Chaetothyriomycetidae</taxon>
        <taxon>Chaetothyriales</taxon>
        <taxon>Herpotrichiellaceae</taxon>
        <taxon>Exophiala</taxon>
    </lineage>
</organism>
<sequence>MGLRQSSKTTGTRGEYGTNATLISFTREDGGLHEKQIFPGPVVLLFICVRAEAIITRDFSRQETWQLPSASGKEVLLLQFQTYNSPHHFNAIHQPPIRMVGDDNKSHQSRPIHGTSPGGGPSDVLKPKKNKEFAAWAEYMGEEKDEAFITWKKQMQESDPASMKK</sequence>
<dbReference type="RefSeq" id="XP_016239454.1">
    <property type="nucleotide sequence ID" value="XM_016377884.1"/>
</dbReference>
<reference evidence="2 3" key="1">
    <citation type="submission" date="2015-01" db="EMBL/GenBank/DDBJ databases">
        <title>The Genome Sequence of Exophiala spinifera CBS89968.</title>
        <authorList>
            <consortium name="The Broad Institute Genomics Platform"/>
            <person name="Cuomo C."/>
            <person name="de Hoog S."/>
            <person name="Gorbushina A."/>
            <person name="Stielow B."/>
            <person name="Teixiera M."/>
            <person name="Abouelleil A."/>
            <person name="Chapman S.B."/>
            <person name="Priest M."/>
            <person name="Young S.K."/>
            <person name="Wortman J."/>
            <person name="Nusbaum C."/>
            <person name="Birren B."/>
        </authorList>
    </citation>
    <scope>NUCLEOTIDE SEQUENCE [LARGE SCALE GENOMIC DNA]</scope>
    <source>
        <strain evidence="2 3">CBS 89968</strain>
    </source>
</reference>
<evidence type="ECO:0000313" key="2">
    <source>
        <dbReference type="EMBL" id="KIW19238.1"/>
    </source>
</evidence>
<dbReference type="AlphaFoldDB" id="A0A0D2BJZ0"/>
<keyword evidence="3" id="KW-1185">Reference proteome</keyword>
<name>A0A0D2BJZ0_9EURO</name>
<evidence type="ECO:0000313" key="3">
    <source>
        <dbReference type="Proteomes" id="UP000053328"/>
    </source>
</evidence>
<proteinExistence type="predicted"/>
<dbReference type="HOGENOM" id="CLU_1610770_0_0_1"/>
<gene>
    <name evidence="2" type="ORF">PV08_03532</name>
</gene>
<dbReference type="OrthoDB" id="4120984at2759"/>
<accession>A0A0D2BJZ0</accession>
<dbReference type="Proteomes" id="UP000053328">
    <property type="component" value="Unassembled WGS sequence"/>
</dbReference>